<protein>
    <submittedName>
        <fullName evidence="1">Uncharacterized protein</fullName>
    </submittedName>
</protein>
<organism evidence="1 2">
    <name type="scientific">Streptomyces nogalater</name>
    <dbReference type="NCBI Taxonomy" id="38314"/>
    <lineage>
        <taxon>Bacteria</taxon>
        <taxon>Bacillati</taxon>
        <taxon>Actinomycetota</taxon>
        <taxon>Actinomycetes</taxon>
        <taxon>Kitasatosporales</taxon>
        <taxon>Streptomycetaceae</taxon>
        <taxon>Streptomyces</taxon>
    </lineage>
</organism>
<dbReference type="EMBL" id="JBHSOE010000016">
    <property type="protein sequence ID" value="MFC5656267.1"/>
    <property type="molecule type" value="Genomic_DNA"/>
</dbReference>
<keyword evidence="2" id="KW-1185">Reference proteome</keyword>
<accession>A0ABW0WFX9</accession>
<name>A0ABW0WFX9_STRNO</name>
<dbReference type="RefSeq" id="WP_344350865.1">
    <property type="nucleotide sequence ID" value="NZ_BAAASM010000037.1"/>
</dbReference>
<sequence>MDAMTSSAILVDQLTARGLSVTNRDDGTVSVTNPLHPRIGEVLRALGGRYLTDYGYEIGEHGDEPATADRVTHLLGLPRTSIPEQSTSRQEVGR</sequence>
<reference evidence="2" key="1">
    <citation type="journal article" date="2019" name="Int. J. Syst. Evol. Microbiol.">
        <title>The Global Catalogue of Microorganisms (GCM) 10K type strain sequencing project: providing services to taxonomists for standard genome sequencing and annotation.</title>
        <authorList>
            <consortium name="The Broad Institute Genomics Platform"/>
            <consortium name="The Broad Institute Genome Sequencing Center for Infectious Disease"/>
            <person name="Wu L."/>
            <person name="Ma J."/>
        </authorList>
    </citation>
    <scope>NUCLEOTIDE SEQUENCE [LARGE SCALE GENOMIC DNA]</scope>
    <source>
        <strain evidence="2">KCTC 5701</strain>
    </source>
</reference>
<evidence type="ECO:0000313" key="2">
    <source>
        <dbReference type="Proteomes" id="UP001596065"/>
    </source>
</evidence>
<dbReference type="Proteomes" id="UP001596065">
    <property type="component" value="Unassembled WGS sequence"/>
</dbReference>
<gene>
    <name evidence="1" type="ORF">ACFP3J_12310</name>
</gene>
<comment type="caution">
    <text evidence="1">The sequence shown here is derived from an EMBL/GenBank/DDBJ whole genome shotgun (WGS) entry which is preliminary data.</text>
</comment>
<proteinExistence type="predicted"/>
<evidence type="ECO:0000313" key="1">
    <source>
        <dbReference type="EMBL" id="MFC5656267.1"/>
    </source>
</evidence>